<dbReference type="EMBL" id="JAZDUA010000156">
    <property type="protein sequence ID" value="KAK7866071.1"/>
    <property type="molecule type" value="Genomic_DNA"/>
</dbReference>
<evidence type="ECO:0000313" key="2">
    <source>
        <dbReference type="EMBL" id="KAK7866071.1"/>
    </source>
</evidence>
<organism evidence="2 3">
    <name type="scientific">Gryllus longicercus</name>
    <dbReference type="NCBI Taxonomy" id="2509291"/>
    <lineage>
        <taxon>Eukaryota</taxon>
        <taxon>Metazoa</taxon>
        <taxon>Ecdysozoa</taxon>
        <taxon>Arthropoda</taxon>
        <taxon>Hexapoda</taxon>
        <taxon>Insecta</taxon>
        <taxon>Pterygota</taxon>
        <taxon>Neoptera</taxon>
        <taxon>Polyneoptera</taxon>
        <taxon>Orthoptera</taxon>
        <taxon>Ensifera</taxon>
        <taxon>Gryllidea</taxon>
        <taxon>Grylloidea</taxon>
        <taxon>Gryllidae</taxon>
        <taxon>Gryllinae</taxon>
        <taxon>Gryllus</taxon>
    </lineage>
</organism>
<evidence type="ECO:0000256" key="1">
    <source>
        <dbReference type="SAM" id="MobiDB-lite"/>
    </source>
</evidence>
<name>A0AAN9Z667_9ORTH</name>
<accession>A0AAN9Z667</accession>
<proteinExistence type="predicted"/>
<feature type="region of interest" description="Disordered" evidence="1">
    <location>
        <begin position="49"/>
        <end position="180"/>
    </location>
</feature>
<dbReference type="AlphaFoldDB" id="A0AAN9Z667"/>
<comment type="caution">
    <text evidence="2">The sequence shown here is derived from an EMBL/GenBank/DDBJ whole genome shotgun (WGS) entry which is preliminary data.</text>
</comment>
<sequence>MEWAKIGVQVVSMVYRSQNENFHEVKRERDLYKKEAECLKSHLRDVKRYANGNAYRPKPNTHNYKKDFNKGHPETSKRETTAHNQKQFTEKRSYGNSRGENSRGFGQNNTQQLSQNTQQPSSWFGLWGFSSSSSSSSSNVKNNYNGSSNSRGSSGRGNYSHSRGRGGGRGNGRGRGLSHQ</sequence>
<feature type="compositionally biased region" description="Low complexity" evidence="1">
    <location>
        <begin position="107"/>
        <end position="122"/>
    </location>
</feature>
<gene>
    <name evidence="2" type="ORF">R5R35_013569</name>
</gene>
<protein>
    <submittedName>
        <fullName evidence="2">Uncharacterized protein</fullName>
    </submittedName>
</protein>
<feature type="compositionally biased region" description="Gly residues" evidence="1">
    <location>
        <begin position="165"/>
        <end position="180"/>
    </location>
</feature>
<evidence type="ECO:0000313" key="3">
    <source>
        <dbReference type="Proteomes" id="UP001378592"/>
    </source>
</evidence>
<dbReference type="Proteomes" id="UP001378592">
    <property type="component" value="Unassembled WGS sequence"/>
</dbReference>
<keyword evidence="3" id="KW-1185">Reference proteome</keyword>
<reference evidence="2 3" key="1">
    <citation type="submission" date="2024-03" db="EMBL/GenBank/DDBJ databases">
        <title>The genome assembly and annotation of the cricket Gryllus longicercus Weissman &amp; Gray.</title>
        <authorList>
            <person name="Szrajer S."/>
            <person name="Gray D."/>
            <person name="Ylla G."/>
        </authorList>
    </citation>
    <scope>NUCLEOTIDE SEQUENCE [LARGE SCALE GENOMIC DNA]</scope>
    <source>
        <strain evidence="2">DAG 2021-001</strain>
        <tissue evidence="2">Whole body minus gut</tissue>
    </source>
</reference>
<feature type="compositionally biased region" description="Low complexity" evidence="1">
    <location>
        <begin position="130"/>
        <end position="161"/>
    </location>
</feature>
<feature type="compositionally biased region" description="Basic and acidic residues" evidence="1">
    <location>
        <begin position="64"/>
        <end position="81"/>
    </location>
</feature>